<dbReference type="PROSITE" id="PS00028">
    <property type="entry name" value="ZINC_FINGER_C2H2_1"/>
    <property type="match status" value="1"/>
</dbReference>
<organism evidence="3 4">
    <name type="scientific">Lasallia pustulata</name>
    <dbReference type="NCBI Taxonomy" id="136370"/>
    <lineage>
        <taxon>Eukaryota</taxon>
        <taxon>Fungi</taxon>
        <taxon>Dikarya</taxon>
        <taxon>Ascomycota</taxon>
        <taxon>Pezizomycotina</taxon>
        <taxon>Lecanoromycetes</taxon>
        <taxon>OSLEUM clade</taxon>
        <taxon>Umbilicariomycetidae</taxon>
        <taxon>Umbilicariales</taxon>
        <taxon>Umbilicariaceae</taxon>
        <taxon>Lasallia</taxon>
    </lineage>
</organism>
<feature type="region of interest" description="Disordered" evidence="1">
    <location>
        <begin position="1"/>
        <end position="45"/>
    </location>
</feature>
<comment type="caution">
    <text evidence="3">The sequence shown here is derived from an EMBL/GenBank/DDBJ whole genome shotgun (WGS) entry which is preliminary data.</text>
</comment>
<sequence length="203" mass="22567">MAAEASGKVDLPMPGGPRQSKRPRKQQSPSAVTDSKTVSKRRHCSESPSRRLWIMAESFLVRNKVLEQLDQDCSQGGYPNSVSLLNMLIPPKDDANRSLHKILEAALTRVSVLEKRRDISYFYAFKASTGKACIVRGCGSVLSAQHTVRHLKTTAIPEHQVAAIVLQQTECLECNQKWKIPSSLAHHETTFHDSRLLPTARVA</sequence>
<evidence type="ECO:0000313" key="3">
    <source>
        <dbReference type="EMBL" id="KAA6413098.1"/>
    </source>
</evidence>
<dbReference type="InterPro" id="IPR013087">
    <property type="entry name" value="Znf_C2H2_type"/>
</dbReference>
<feature type="domain" description="C2H2-type" evidence="2">
    <location>
        <begin position="171"/>
        <end position="192"/>
    </location>
</feature>
<proteinExistence type="predicted"/>
<protein>
    <recommendedName>
        <fullName evidence="2">C2H2-type domain-containing protein</fullName>
    </recommendedName>
</protein>
<dbReference type="Proteomes" id="UP000324767">
    <property type="component" value="Unassembled WGS sequence"/>
</dbReference>
<evidence type="ECO:0000259" key="2">
    <source>
        <dbReference type="PROSITE" id="PS00028"/>
    </source>
</evidence>
<gene>
    <name evidence="3" type="ORF">FRX48_02842</name>
</gene>
<evidence type="ECO:0000256" key="1">
    <source>
        <dbReference type="SAM" id="MobiDB-lite"/>
    </source>
</evidence>
<reference evidence="3 4" key="1">
    <citation type="submission" date="2019-09" db="EMBL/GenBank/DDBJ databases">
        <title>The hologenome of the rock-dwelling lichen Lasallia pustulata.</title>
        <authorList>
            <person name="Greshake Tzovaras B."/>
            <person name="Segers F."/>
            <person name="Bicker A."/>
            <person name="Dal Grande F."/>
            <person name="Otte J."/>
            <person name="Hankeln T."/>
            <person name="Schmitt I."/>
            <person name="Ebersberger I."/>
        </authorList>
    </citation>
    <scope>NUCLEOTIDE SEQUENCE [LARGE SCALE GENOMIC DNA]</scope>
    <source>
        <strain evidence="3">A1-1</strain>
    </source>
</reference>
<accession>A0A5M8PU06</accession>
<dbReference type="EMBL" id="VXIT01000004">
    <property type="protein sequence ID" value="KAA6413098.1"/>
    <property type="molecule type" value="Genomic_DNA"/>
</dbReference>
<dbReference type="OrthoDB" id="10520345at2759"/>
<evidence type="ECO:0000313" key="4">
    <source>
        <dbReference type="Proteomes" id="UP000324767"/>
    </source>
</evidence>
<dbReference type="AlphaFoldDB" id="A0A5M8PU06"/>
<name>A0A5M8PU06_9LECA</name>
<feature type="compositionally biased region" description="Polar residues" evidence="1">
    <location>
        <begin position="26"/>
        <end position="36"/>
    </location>
</feature>